<accession>A0ABS6K166</accession>
<dbReference type="InterPro" id="IPR002347">
    <property type="entry name" value="SDR_fam"/>
</dbReference>
<evidence type="ECO:0000256" key="2">
    <source>
        <dbReference type="ARBA" id="ARBA00023002"/>
    </source>
</evidence>
<evidence type="ECO:0000313" key="4">
    <source>
        <dbReference type="EMBL" id="MBU9723192.1"/>
    </source>
</evidence>
<comment type="caution">
    <text evidence="4">The sequence shown here is derived from an EMBL/GenBank/DDBJ whole genome shotgun (WGS) entry which is preliminary data.</text>
</comment>
<evidence type="ECO:0000256" key="3">
    <source>
        <dbReference type="RuleBase" id="RU000363"/>
    </source>
</evidence>
<name>A0ABS6K166_9BACI</name>
<dbReference type="Gene3D" id="3.40.50.720">
    <property type="entry name" value="NAD(P)-binding Rossmann-like Domain"/>
    <property type="match status" value="1"/>
</dbReference>
<dbReference type="SUPFAM" id="SSF51735">
    <property type="entry name" value="NAD(P)-binding Rossmann-fold domains"/>
    <property type="match status" value="1"/>
</dbReference>
<evidence type="ECO:0000313" key="5">
    <source>
        <dbReference type="Proteomes" id="UP000790580"/>
    </source>
</evidence>
<keyword evidence="5" id="KW-1185">Reference proteome</keyword>
<dbReference type="PRINTS" id="PR00080">
    <property type="entry name" value="SDRFAMILY"/>
</dbReference>
<gene>
    <name evidence="4" type="ORF">KS407_17375</name>
</gene>
<reference evidence="4 5" key="1">
    <citation type="submission" date="2021-06" db="EMBL/GenBank/DDBJ databases">
        <title>Bacillus sp. RD4P76, an endophyte from a halophyte.</title>
        <authorList>
            <person name="Sun J.-Q."/>
        </authorList>
    </citation>
    <scope>NUCLEOTIDE SEQUENCE [LARGE SCALE GENOMIC DNA]</scope>
    <source>
        <strain evidence="4 5">JCM 17098</strain>
    </source>
</reference>
<dbReference type="PANTHER" id="PTHR45024">
    <property type="entry name" value="DEHYDROGENASES, SHORT CHAIN"/>
    <property type="match status" value="1"/>
</dbReference>
<protein>
    <submittedName>
        <fullName evidence="4">SDR family oxidoreductase</fullName>
    </submittedName>
</protein>
<evidence type="ECO:0000256" key="1">
    <source>
        <dbReference type="ARBA" id="ARBA00006484"/>
    </source>
</evidence>
<dbReference type="PRINTS" id="PR00081">
    <property type="entry name" value="GDHRDH"/>
</dbReference>
<organism evidence="4 5">
    <name type="scientific">Evansella alkalicola</name>
    <dbReference type="NCBI Taxonomy" id="745819"/>
    <lineage>
        <taxon>Bacteria</taxon>
        <taxon>Bacillati</taxon>
        <taxon>Bacillota</taxon>
        <taxon>Bacilli</taxon>
        <taxon>Bacillales</taxon>
        <taxon>Bacillaceae</taxon>
        <taxon>Evansella</taxon>
    </lineage>
</organism>
<dbReference type="EMBL" id="JAHQCR010000072">
    <property type="protein sequence ID" value="MBU9723192.1"/>
    <property type="molecule type" value="Genomic_DNA"/>
</dbReference>
<proteinExistence type="inferred from homology"/>
<sequence>MIFITYLQEKVIIVTGSGRGIGYAIAKYCLDEGATVVIVDSVMERVDKALSRLQDNSGRILGIHETVATREGAKRIISETINRFGKIDALINNAAKTEDNLLLNMEESEFNNVIDTNLKGPFFCTKEVLPSMVQQGNGRIINMIAASGLAGNPGQTNYAASKGGLLSMTLTWSKELRNKNIQVNAVIPTAWTEMSEEIPEKVLLKVMGEEKLDELKSRTPNQVAPLIGYLLSDEGVGVTGQCFGIAGKQLSVWDYAKPAEVFSTEEDRWEFEEIAQLVEGNKEKFRVKPVSPFL</sequence>
<dbReference type="InterPro" id="IPR051687">
    <property type="entry name" value="Peroxisomal_Beta-Oxidation"/>
</dbReference>
<dbReference type="RefSeq" id="WP_088076747.1">
    <property type="nucleotide sequence ID" value="NZ_JAHQCR010000072.1"/>
</dbReference>
<keyword evidence="2" id="KW-0560">Oxidoreductase</keyword>
<dbReference type="PANTHER" id="PTHR45024:SF2">
    <property type="entry name" value="SCP2 DOMAIN-CONTAINING PROTEIN"/>
    <property type="match status" value="1"/>
</dbReference>
<dbReference type="PROSITE" id="PS00061">
    <property type="entry name" value="ADH_SHORT"/>
    <property type="match status" value="1"/>
</dbReference>
<dbReference type="Pfam" id="PF00106">
    <property type="entry name" value="adh_short"/>
    <property type="match status" value="1"/>
</dbReference>
<dbReference type="InterPro" id="IPR036291">
    <property type="entry name" value="NAD(P)-bd_dom_sf"/>
</dbReference>
<dbReference type="InterPro" id="IPR020904">
    <property type="entry name" value="Sc_DH/Rdtase_CS"/>
</dbReference>
<dbReference type="Proteomes" id="UP000790580">
    <property type="component" value="Unassembled WGS sequence"/>
</dbReference>
<comment type="similarity">
    <text evidence="1 3">Belongs to the short-chain dehydrogenases/reductases (SDR) family.</text>
</comment>